<dbReference type="EC" id="2.7.11.1" evidence="4"/>
<dbReference type="FunFam" id="3.30.200.20:FF:000705">
    <property type="entry name" value="Non-specific serine/threonine protein kinase"/>
    <property type="match status" value="1"/>
</dbReference>
<evidence type="ECO:0000256" key="2">
    <source>
        <dbReference type="ARBA" id="ARBA00004496"/>
    </source>
</evidence>
<sequence length="565" mass="62195">MSSDEEKPPAPPVRLTSNRGTDLTNSALAVDRPLPKEPEDAERKKKTLKSKIKSNKSTITSDKPNISYPTNFEHTVHVGFDPISGEFTGMPEAWSRLLMNSNISKQEQKKNPQAVLDVLNWYDSSSKEPPNAKYMTKTTTTTHSGSSLSRVSSSSPSSTTPTDIEGAPQSYHSPAHAPSSEIEDEPPPPPIASRPEKTKSIYTKPIEDVPPTTNNTVGTPAHSPSPVHTTPTHAANANSPPGAPMLDRNKNQAGSEISRGASEKRKKKMTDEEILEKLRSIVSVGDPNRKYTKMEKIGQGASGTVYTAIETSTGMEVAIKQMNLSQQPKKELIINEILVMRENKHMNVVNYLDSYLVSEELWVVMEYLPGGSLTDVVTETCMDEGQIAAVCREVLQALDFLHSNQVIHRDIKSDNILLGLDGSVKLTDFGFCAQISPEQSKRTTMVGTPYWMAPEVVTRKQYGPKVDVWSLGIMAIEMIEGEPPYLNENPLRALYLIATNGKPEIKDKEKLSPAFQDFLDQCLAVEVDKRSSARDLLKHQFLKMARPLASLTPLILAAKDAAKGH</sequence>
<keyword evidence="6" id="KW-0963">Cytoplasm</keyword>
<feature type="compositionally biased region" description="Polar residues" evidence="16">
    <location>
        <begin position="226"/>
        <end position="239"/>
    </location>
</feature>
<dbReference type="GO" id="GO:0005524">
    <property type="term" value="F:ATP binding"/>
    <property type="evidence" value="ECO:0007669"/>
    <property type="project" value="UniProtKB-UniRule"/>
</dbReference>
<evidence type="ECO:0000256" key="15">
    <source>
        <dbReference type="PROSITE-ProRule" id="PRU10141"/>
    </source>
</evidence>
<dbReference type="GO" id="GO:0005829">
    <property type="term" value="C:cytosol"/>
    <property type="evidence" value="ECO:0007669"/>
    <property type="project" value="UniProtKB-ARBA"/>
</dbReference>
<evidence type="ECO:0000256" key="9">
    <source>
        <dbReference type="ARBA" id="ARBA00022741"/>
    </source>
</evidence>
<evidence type="ECO:0000313" key="20">
    <source>
        <dbReference type="RefSeq" id="XP_018319427.1"/>
    </source>
</evidence>
<keyword evidence="10 20" id="KW-0418">Kinase</keyword>
<dbReference type="STRING" id="224129.A0A1W4WG43"/>
<dbReference type="OrthoDB" id="1022360at2759"/>
<dbReference type="GO" id="GO:0009791">
    <property type="term" value="P:post-embryonic development"/>
    <property type="evidence" value="ECO:0007669"/>
    <property type="project" value="UniProtKB-ARBA"/>
</dbReference>
<keyword evidence="12" id="KW-0966">Cell projection</keyword>
<dbReference type="PANTHER" id="PTHR45832:SF22">
    <property type="entry name" value="SERINE_THREONINE-PROTEIN KINASE SAMKA-RELATED"/>
    <property type="match status" value="1"/>
</dbReference>
<dbReference type="FunFam" id="1.10.510.10:FF:000011">
    <property type="entry name" value="Non-specific serine/threonine protein kinase"/>
    <property type="match status" value="1"/>
</dbReference>
<dbReference type="SMART" id="SM00285">
    <property type="entry name" value="PBD"/>
    <property type="match status" value="1"/>
</dbReference>
<evidence type="ECO:0000259" key="18">
    <source>
        <dbReference type="PROSITE" id="PS50108"/>
    </source>
</evidence>
<dbReference type="AlphaFoldDB" id="A0A1W4WG43"/>
<dbReference type="GeneID" id="108732927"/>
<comment type="catalytic activity">
    <reaction evidence="14">
        <text>L-seryl-[protein] + ATP = O-phospho-L-seryl-[protein] + ADP + H(+)</text>
        <dbReference type="Rhea" id="RHEA:17989"/>
        <dbReference type="Rhea" id="RHEA-COMP:9863"/>
        <dbReference type="Rhea" id="RHEA-COMP:11604"/>
        <dbReference type="ChEBI" id="CHEBI:15378"/>
        <dbReference type="ChEBI" id="CHEBI:29999"/>
        <dbReference type="ChEBI" id="CHEBI:30616"/>
        <dbReference type="ChEBI" id="CHEBI:83421"/>
        <dbReference type="ChEBI" id="CHEBI:456216"/>
        <dbReference type="EC" id="2.7.11.1"/>
    </reaction>
</comment>
<evidence type="ECO:0000256" key="5">
    <source>
        <dbReference type="ARBA" id="ARBA00022473"/>
    </source>
</evidence>
<dbReference type="CTD" id="44039"/>
<keyword evidence="19" id="KW-1185">Reference proteome</keyword>
<feature type="compositionally biased region" description="Basic residues" evidence="16">
    <location>
        <begin position="44"/>
        <end position="54"/>
    </location>
</feature>
<dbReference type="GO" id="GO:0004674">
    <property type="term" value="F:protein serine/threonine kinase activity"/>
    <property type="evidence" value="ECO:0007669"/>
    <property type="project" value="UniProtKB-KW"/>
</dbReference>
<dbReference type="Gene3D" id="3.30.200.20">
    <property type="entry name" value="Phosphorylase Kinase, domain 1"/>
    <property type="match status" value="1"/>
</dbReference>
<dbReference type="FunFam" id="3.90.810.10:FF:000005">
    <property type="entry name" value="Non-specific serine/threonine protein kinase"/>
    <property type="match status" value="1"/>
</dbReference>
<organism evidence="19 20">
    <name type="scientific">Agrilus planipennis</name>
    <name type="common">Emerald ash borer</name>
    <name type="synonym">Agrilus marcopoli</name>
    <dbReference type="NCBI Taxonomy" id="224129"/>
    <lineage>
        <taxon>Eukaryota</taxon>
        <taxon>Metazoa</taxon>
        <taxon>Ecdysozoa</taxon>
        <taxon>Arthropoda</taxon>
        <taxon>Hexapoda</taxon>
        <taxon>Insecta</taxon>
        <taxon>Pterygota</taxon>
        <taxon>Neoptera</taxon>
        <taxon>Endopterygota</taxon>
        <taxon>Coleoptera</taxon>
        <taxon>Polyphaga</taxon>
        <taxon>Elateriformia</taxon>
        <taxon>Buprestoidea</taxon>
        <taxon>Buprestidae</taxon>
        <taxon>Agrilinae</taxon>
        <taxon>Agrilus</taxon>
    </lineage>
</organism>
<dbReference type="Pfam" id="PF00786">
    <property type="entry name" value="PBD"/>
    <property type="match status" value="1"/>
</dbReference>
<evidence type="ECO:0000256" key="16">
    <source>
        <dbReference type="SAM" id="MobiDB-lite"/>
    </source>
</evidence>
<dbReference type="InterPro" id="IPR000095">
    <property type="entry name" value="CRIB_dom"/>
</dbReference>
<protein>
    <recommendedName>
        <fullName evidence="4">non-specific serine/threonine protein kinase</fullName>
        <ecNumber evidence="4">2.7.11.1</ecNumber>
    </recommendedName>
</protein>
<evidence type="ECO:0000256" key="13">
    <source>
        <dbReference type="ARBA" id="ARBA00047899"/>
    </source>
</evidence>
<dbReference type="GO" id="GO:0007411">
    <property type="term" value="P:axon guidance"/>
    <property type="evidence" value="ECO:0007669"/>
    <property type="project" value="UniProtKB-ARBA"/>
</dbReference>
<evidence type="ECO:0000313" key="21">
    <source>
        <dbReference type="RefSeq" id="XP_025835658.1"/>
    </source>
</evidence>
<feature type="region of interest" description="Disordered" evidence="16">
    <location>
        <begin position="1"/>
        <end position="68"/>
    </location>
</feature>
<keyword evidence="8" id="KW-0808">Transferase</keyword>
<reference evidence="20 21" key="1">
    <citation type="submission" date="2025-04" db="UniProtKB">
        <authorList>
            <consortium name="RefSeq"/>
        </authorList>
    </citation>
    <scope>IDENTIFICATION</scope>
    <source>
        <tissue evidence="20 21">Entire body</tissue>
    </source>
</reference>
<feature type="compositionally biased region" description="Polar residues" evidence="16">
    <location>
        <begin position="15"/>
        <end position="27"/>
    </location>
</feature>
<dbReference type="RefSeq" id="XP_018319427.1">
    <property type="nucleotide sequence ID" value="XM_018463925.2"/>
</dbReference>
<dbReference type="GO" id="GO:0030054">
    <property type="term" value="C:cell junction"/>
    <property type="evidence" value="ECO:0007669"/>
    <property type="project" value="UniProtKB-ARBA"/>
</dbReference>
<evidence type="ECO:0000256" key="7">
    <source>
        <dbReference type="ARBA" id="ARBA00022527"/>
    </source>
</evidence>
<evidence type="ECO:0000256" key="6">
    <source>
        <dbReference type="ARBA" id="ARBA00022490"/>
    </source>
</evidence>
<comment type="subcellular location">
    <subcellularLocation>
        <location evidence="1">Cell projection</location>
        <location evidence="1">Axon</location>
    </subcellularLocation>
    <subcellularLocation>
        <location evidence="2">Cytoplasm</location>
    </subcellularLocation>
</comment>
<evidence type="ECO:0000256" key="4">
    <source>
        <dbReference type="ARBA" id="ARBA00012513"/>
    </source>
</evidence>
<dbReference type="GO" id="GO:0005886">
    <property type="term" value="C:plasma membrane"/>
    <property type="evidence" value="ECO:0007669"/>
    <property type="project" value="UniProtKB-ARBA"/>
</dbReference>
<feature type="compositionally biased region" description="Low complexity" evidence="16">
    <location>
        <begin position="209"/>
        <end position="220"/>
    </location>
</feature>
<dbReference type="Proteomes" id="UP000192223">
    <property type="component" value="Unplaced"/>
</dbReference>
<proteinExistence type="inferred from homology"/>
<dbReference type="PROSITE" id="PS00107">
    <property type="entry name" value="PROTEIN_KINASE_ATP"/>
    <property type="match status" value="1"/>
</dbReference>
<keyword evidence="7" id="KW-0723">Serine/threonine-protein kinase</keyword>
<dbReference type="RefSeq" id="XP_025835658.1">
    <property type="nucleotide sequence ID" value="XM_025979873.1"/>
</dbReference>
<keyword evidence="5" id="KW-0217">Developmental protein</keyword>
<dbReference type="InterPro" id="IPR008271">
    <property type="entry name" value="Ser/Thr_kinase_AS"/>
</dbReference>
<dbReference type="InterPro" id="IPR000719">
    <property type="entry name" value="Prot_kinase_dom"/>
</dbReference>
<dbReference type="PANTHER" id="PTHR45832">
    <property type="entry name" value="SERINE/THREONINE-PROTEIN KINASE SAMKA-RELATED-RELATED"/>
    <property type="match status" value="1"/>
</dbReference>
<keyword evidence="9 15" id="KW-0547">Nucleotide-binding</keyword>
<evidence type="ECO:0000313" key="19">
    <source>
        <dbReference type="Proteomes" id="UP000192223"/>
    </source>
</evidence>
<dbReference type="PROSITE" id="PS50108">
    <property type="entry name" value="CRIB"/>
    <property type="match status" value="1"/>
</dbReference>
<feature type="domain" description="CRIB" evidence="18">
    <location>
        <begin position="66"/>
        <end position="79"/>
    </location>
</feature>
<evidence type="ECO:0000256" key="14">
    <source>
        <dbReference type="ARBA" id="ARBA00048679"/>
    </source>
</evidence>
<dbReference type="GO" id="GO:0030424">
    <property type="term" value="C:axon"/>
    <property type="evidence" value="ECO:0007669"/>
    <property type="project" value="UniProtKB-SubCell"/>
</dbReference>
<comment type="similarity">
    <text evidence="3">Belongs to the protein kinase superfamily. STE Ser/Thr protein kinase family. STE20 subfamily.</text>
</comment>
<dbReference type="Pfam" id="PF00069">
    <property type="entry name" value="Pkinase"/>
    <property type="match status" value="1"/>
</dbReference>
<dbReference type="CDD" id="cd01093">
    <property type="entry name" value="CRIB_PAK_like"/>
    <property type="match status" value="1"/>
</dbReference>
<dbReference type="Gene3D" id="3.90.810.10">
    <property type="entry name" value="CRIB domain"/>
    <property type="match status" value="1"/>
</dbReference>
<evidence type="ECO:0000259" key="17">
    <source>
        <dbReference type="PROSITE" id="PS50011"/>
    </source>
</evidence>
<feature type="region of interest" description="Disordered" evidence="16">
    <location>
        <begin position="123"/>
        <end position="271"/>
    </location>
</feature>
<dbReference type="SUPFAM" id="SSF56112">
    <property type="entry name" value="Protein kinase-like (PK-like)"/>
    <property type="match status" value="1"/>
</dbReference>
<name>A0A1W4WG43_AGRPL</name>
<dbReference type="GO" id="GO:0034329">
    <property type="term" value="P:cell junction assembly"/>
    <property type="evidence" value="ECO:0007669"/>
    <property type="project" value="UniProtKB-ARBA"/>
</dbReference>
<dbReference type="GO" id="GO:0009887">
    <property type="term" value="P:animal organ morphogenesis"/>
    <property type="evidence" value="ECO:0007669"/>
    <property type="project" value="UniProtKB-ARBA"/>
</dbReference>
<dbReference type="CDD" id="cd06647">
    <property type="entry name" value="STKc_PAK_I"/>
    <property type="match status" value="1"/>
</dbReference>
<accession>A0A1W4WG43</accession>
<evidence type="ECO:0000256" key="11">
    <source>
        <dbReference type="ARBA" id="ARBA00022840"/>
    </source>
</evidence>
<dbReference type="Gene3D" id="1.10.510.10">
    <property type="entry name" value="Transferase(Phosphotransferase) domain 1"/>
    <property type="match status" value="1"/>
</dbReference>
<evidence type="ECO:0000256" key="1">
    <source>
        <dbReference type="ARBA" id="ARBA00004489"/>
    </source>
</evidence>
<dbReference type="InterPro" id="IPR033923">
    <property type="entry name" value="PAK_BD"/>
</dbReference>
<dbReference type="InterPro" id="IPR036936">
    <property type="entry name" value="CRIB_dom_sf"/>
</dbReference>
<evidence type="ECO:0000256" key="8">
    <source>
        <dbReference type="ARBA" id="ARBA00022679"/>
    </source>
</evidence>
<evidence type="ECO:0000256" key="3">
    <source>
        <dbReference type="ARBA" id="ARBA00008874"/>
    </source>
</evidence>
<dbReference type="InterPro" id="IPR011009">
    <property type="entry name" value="Kinase-like_dom_sf"/>
</dbReference>
<gene>
    <name evidence="20 21" type="primary">LOC108732927</name>
</gene>
<feature type="compositionally biased region" description="Low complexity" evidence="16">
    <location>
        <begin position="136"/>
        <end position="162"/>
    </location>
</feature>
<dbReference type="SMART" id="SM00220">
    <property type="entry name" value="S_TKc"/>
    <property type="match status" value="1"/>
</dbReference>
<dbReference type="GO" id="GO:0048598">
    <property type="term" value="P:embryonic morphogenesis"/>
    <property type="evidence" value="ECO:0007669"/>
    <property type="project" value="UniProtKB-ARBA"/>
</dbReference>
<dbReference type="KEGG" id="apln:108732927"/>
<evidence type="ECO:0000256" key="12">
    <source>
        <dbReference type="ARBA" id="ARBA00023273"/>
    </source>
</evidence>
<evidence type="ECO:0000256" key="10">
    <source>
        <dbReference type="ARBA" id="ARBA00022777"/>
    </source>
</evidence>
<feature type="binding site" evidence="15">
    <location>
        <position position="320"/>
    </location>
    <ligand>
        <name>ATP</name>
        <dbReference type="ChEBI" id="CHEBI:30616"/>
    </ligand>
</feature>
<keyword evidence="11 15" id="KW-0067">ATP-binding</keyword>
<dbReference type="GO" id="GO:0016477">
    <property type="term" value="P:cell migration"/>
    <property type="evidence" value="ECO:0007669"/>
    <property type="project" value="UniProtKB-ARBA"/>
</dbReference>
<feature type="compositionally biased region" description="Basic and acidic residues" evidence="16">
    <location>
        <begin position="33"/>
        <end position="43"/>
    </location>
</feature>
<dbReference type="PROSITE" id="PS50011">
    <property type="entry name" value="PROTEIN_KINASE_DOM"/>
    <property type="match status" value="1"/>
</dbReference>
<dbReference type="PROSITE" id="PS00108">
    <property type="entry name" value="PROTEIN_KINASE_ST"/>
    <property type="match status" value="1"/>
</dbReference>
<dbReference type="InterPro" id="IPR051931">
    <property type="entry name" value="PAK3-like"/>
</dbReference>
<comment type="catalytic activity">
    <reaction evidence="13">
        <text>L-threonyl-[protein] + ATP = O-phospho-L-threonyl-[protein] + ADP + H(+)</text>
        <dbReference type="Rhea" id="RHEA:46608"/>
        <dbReference type="Rhea" id="RHEA-COMP:11060"/>
        <dbReference type="Rhea" id="RHEA-COMP:11605"/>
        <dbReference type="ChEBI" id="CHEBI:15378"/>
        <dbReference type="ChEBI" id="CHEBI:30013"/>
        <dbReference type="ChEBI" id="CHEBI:30616"/>
        <dbReference type="ChEBI" id="CHEBI:61977"/>
        <dbReference type="ChEBI" id="CHEBI:456216"/>
        <dbReference type="EC" id="2.7.11.1"/>
    </reaction>
</comment>
<feature type="domain" description="Protein kinase" evidence="17">
    <location>
        <begin position="291"/>
        <end position="542"/>
    </location>
</feature>
<dbReference type="InterPro" id="IPR017441">
    <property type="entry name" value="Protein_kinase_ATP_BS"/>
</dbReference>